<keyword evidence="2" id="KW-1185">Reference proteome</keyword>
<dbReference type="EMBL" id="CM042054">
    <property type="protein sequence ID" value="KAI3706302.1"/>
    <property type="molecule type" value="Genomic_DNA"/>
</dbReference>
<gene>
    <name evidence="1" type="ORF">L6452_23939</name>
</gene>
<evidence type="ECO:0000313" key="2">
    <source>
        <dbReference type="Proteomes" id="UP001055879"/>
    </source>
</evidence>
<dbReference type="Proteomes" id="UP001055879">
    <property type="component" value="Linkage Group LG08"/>
</dbReference>
<protein>
    <submittedName>
        <fullName evidence="1">Uncharacterized protein</fullName>
    </submittedName>
</protein>
<sequence>MIWNNKAKIVPRCSLLQIVMPSSCEICGQIPEWISSQKGLYLLDLSGNNLEWILLYWLAEMNIPTIVLFVNQLTGSILPRLFESTRLMILQLSHNNFSGKLPENIGNAQAMAILMLSRNHFSGQIPISMSNVLNQPRAFRLIQKQPNSSSSSPKKQLIPLKDLSHEQSPTSLISEFLISPAGNKLIGSIPLEIANFTRMIETPVHMSTSSLIFNQTSDFYISENNDQIDIEIEDLIVNWKSYFQGLLSHSLDIYPFLDLSNNRISGQIPALLGNLQGLKVLNISNNNISGRSQSLAKLGELTILDMSNKKLTGKIPLGGQMNTMNELKYFAINNGFCGMQIKITEDIPPTRRG</sequence>
<accession>A0ACB9A8X4</accession>
<name>A0ACB9A8X4_ARCLA</name>
<reference evidence="1 2" key="2">
    <citation type="journal article" date="2022" name="Mol. Ecol. Resour.">
        <title>The genomes of chicory, endive, great burdock and yacon provide insights into Asteraceae paleo-polyploidization history and plant inulin production.</title>
        <authorList>
            <person name="Fan W."/>
            <person name="Wang S."/>
            <person name="Wang H."/>
            <person name="Wang A."/>
            <person name="Jiang F."/>
            <person name="Liu H."/>
            <person name="Zhao H."/>
            <person name="Xu D."/>
            <person name="Zhang Y."/>
        </authorList>
    </citation>
    <scope>NUCLEOTIDE SEQUENCE [LARGE SCALE GENOMIC DNA]</scope>
    <source>
        <strain evidence="2">cv. Niubang</strain>
    </source>
</reference>
<organism evidence="1 2">
    <name type="scientific">Arctium lappa</name>
    <name type="common">Greater burdock</name>
    <name type="synonym">Lappa major</name>
    <dbReference type="NCBI Taxonomy" id="4217"/>
    <lineage>
        <taxon>Eukaryota</taxon>
        <taxon>Viridiplantae</taxon>
        <taxon>Streptophyta</taxon>
        <taxon>Embryophyta</taxon>
        <taxon>Tracheophyta</taxon>
        <taxon>Spermatophyta</taxon>
        <taxon>Magnoliopsida</taxon>
        <taxon>eudicotyledons</taxon>
        <taxon>Gunneridae</taxon>
        <taxon>Pentapetalae</taxon>
        <taxon>asterids</taxon>
        <taxon>campanulids</taxon>
        <taxon>Asterales</taxon>
        <taxon>Asteraceae</taxon>
        <taxon>Carduoideae</taxon>
        <taxon>Cardueae</taxon>
        <taxon>Arctiinae</taxon>
        <taxon>Arctium</taxon>
    </lineage>
</organism>
<evidence type="ECO:0000313" key="1">
    <source>
        <dbReference type="EMBL" id="KAI3706302.1"/>
    </source>
</evidence>
<proteinExistence type="predicted"/>
<comment type="caution">
    <text evidence="1">The sequence shown here is derived from an EMBL/GenBank/DDBJ whole genome shotgun (WGS) entry which is preliminary data.</text>
</comment>
<reference evidence="2" key="1">
    <citation type="journal article" date="2022" name="Mol. Ecol. Resour.">
        <title>The genomes of chicory, endive, great burdock and yacon provide insights into Asteraceae palaeo-polyploidization history and plant inulin production.</title>
        <authorList>
            <person name="Fan W."/>
            <person name="Wang S."/>
            <person name="Wang H."/>
            <person name="Wang A."/>
            <person name="Jiang F."/>
            <person name="Liu H."/>
            <person name="Zhao H."/>
            <person name="Xu D."/>
            <person name="Zhang Y."/>
        </authorList>
    </citation>
    <scope>NUCLEOTIDE SEQUENCE [LARGE SCALE GENOMIC DNA]</scope>
    <source>
        <strain evidence="2">cv. Niubang</strain>
    </source>
</reference>